<dbReference type="PROSITE" id="PS51318">
    <property type="entry name" value="TAT"/>
    <property type="match status" value="1"/>
</dbReference>
<keyword evidence="1" id="KW-0812">Transmembrane</keyword>
<dbReference type="Pfam" id="PF21880">
    <property type="entry name" value="DUF6916"/>
    <property type="match status" value="1"/>
</dbReference>
<feature type="transmembrane region" description="Helical" evidence="1">
    <location>
        <begin position="21"/>
        <end position="41"/>
    </location>
</feature>
<accession>A0A934VDY2</accession>
<evidence type="ECO:0000259" key="2">
    <source>
        <dbReference type="Pfam" id="PF21880"/>
    </source>
</evidence>
<dbReference type="Proteomes" id="UP000600139">
    <property type="component" value="Unassembled WGS sequence"/>
</dbReference>
<dbReference type="RefSeq" id="WP_200352989.1">
    <property type="nucleotide sequence ID" value="NZ_BAABHZ010000002.1"/>
</dbReference>
<comment type="caution">
    <text evidence="3">The sequence shown here is derived from an EMBL/GenBank/DDBJ whole genome shotgun (WGS) entry which is preliminary data.</text>
</comment>
<feature type="domain" description="DUF6916" evidence="2">
    <location>
        <begin position="64"/>
        <end position="144"/>
    </location>
</feature>
<name>A0A934VDY2_9BACT</name>
<proteinExistence type="predicted"/>
<keyword evidence="4" id="KW-1185">Reference proteome</keyword>
<sequence length="164" mass="16880">MNASTTSGETICPSASGRRDFLTLCAGAAVTCAVPLAAGIASRLRRPATVASTEVPPTAALPGLAAFEAHLGSLFVAAATESHPPVHFTLAKAEALGKAGGFAGEQFSLRFDAPPGHRIESRIHQLRHPVLGNLELFISPVGSADRFEGQQKGEAVVSSLVLLS</sequence>
<evidence type="ECO:0000313" key="4">
    <source>
        <dbReference type="Proteomes" id="UP000600139"/>
    </source>
</evidence>
<dbReference type="InterPro" id="IPR054209">
    <property type="entry name" value="DUF6916"/>
</dbReference>
<dbReference type="InterPro" id="IPR006311">
    <property type="entry name" value="TAT_signal"/>
</dbReference>
<evidence type="ECO:0000313" key="3">
    <source>
        <dbReference type="EMBL" id="MBK1818034.1"/>
    </source>
</evidence>
<organism evidence="3 4">
    <name type="scientific">Luteolibacter yonseiensis</name>
    <dbReference type="NCBI Taxonomy" id="1144680"/>
    <lineage>
        <taxon>Bacteria</taxon>
        <taxon>Pseudomonadati</taxon>
        <taxon>Verrucomicrobiota</taxon>
        <taxon>Verrucomicrobiia</taxon>
        <taxon>Verrucomicrobiales</taxon>
        <taxon>Verrucomicrobiaceae</taxon>
        <taxon>Luteolibacter</taxon>
    </lineage>
</organism>
<gene>
    <name evidence="3" type="ORF">JIN84_20595</name>
</gene>
<dbReference type="EMBL" id="JAENIK010000013">
    <property type="protein sequence ID" value="MBK1818034.1"/>
    <property type="molecule type" value="Genomic_DNA"/>
</dbReference>
<dbReference type="AlphaFoldDB" id="A0A934VDY2"/>
<keyword evidence="1" id="KW-0472">Membrane</keyword>
<keyword evidence="1" id="KW-1133">Transmembrane helix</keyword>
<reference evidence="3" key="1">
    <citation type="submission" date="2021-01" db="EMBL/GenBank/DDBJ databases">
        <title>Modified the classification status of verrucomicrobia.</title>
        <authorList>
            <person name="Feng X."/>
        </authorList>
    </citation>
    <scope>NUCLEOTIDE SEQUENCE</scope>
    <source>
        <strain evidence="3">JCM 18052</strain>
    </source>
</reference>
<protein>
    <recommendedName>
        <fullName evidence="2">DUF6916 domain-containing protein</fullName>
    </recommendedName>
</protein>
<evidence type="ECO:0000256" key="1">
    <source>
        <dbReference type="SAM" id="Phobius"/>
    </source>
</evidence>